<comment type="catalytic activity">
    <reaction evidence="1">
        <text>Acts on substrates that are at least partially unfolded. The cleavage site P1 residue is normally between a pair of hydrophobic residues, such as Val-|-Val.</text>
        <dbReference type="EC" id="3.4.21.107"/>
    </reaction>
</comment>
<dbReference type="eggNOG" id="COG0265">
    <property type="taxonomic scope" value="Bacteria"/>
</dbReference>
<dbReference type="GO" id="GO:0030313">
    <property type="term" value="C:cell envelope"/>
    <property type="evidence" value="ECO:0007669"/>
    <property type="project" value="UniProtKB-SubCell"/>
</dbReference>
<dbReference type="PRINTS" id="PR00834">
    <property type="entry name" value="PROTEASES2C"/>
</dbReference>
<dbReference type="FunFam" id="2.30.42.10:FF:000050">
    <property type="entry name" value="Periplasmic serine endoprotease DegP-like"/>
    <property type="match status" value="1"/>
</dbReference>
<dbReference type="EC" id="3.4.21.107" evidence="4"/>
<keyword evidence="7" id="KW-0677">Repeat</keyword>
<accession>A0A1E5E249</accession>
<dbReference type="STRING" id="1188252.A1QC_08965"/>
<keyword evidence="6 14" id="KW-0732">Signal</keyword>
<proteinExistence type="inferred from homology"/>
<dbReference type="InterPro" id="IPR001478">
    <property type="entry name" value="PDZ"/>
</dbReference>
<feature type="chain" id="PRO_5038489362" description="peptidase Do" evidence="14">
    <location>
        <begin position="27"/>
        <end position="457"/>
    </location>
</feature>
<evidence type="ECO:0000256" key="5">
    <source>
        <dbReference type="ARBA" id="ARBA00022670"/>
    </source>
</evidence>
<dbReference type="AlphaFoldDB" id="A0A1E5E249"/>
<dbReference type="InterPro" id="IPR011782">
    <property type="entry name" value="Pept_S1C_Do"/>
</dbReference>
<keyword evidence="9" id="KW-0720">Serine protease</keyword>
<dbReference type="Pfam" id="PF00595">
    <property type="entry name" value="PDZ"/>
    <property type="match status" value="2"/>
</dbReference>
<dbReference type="SUPFAM" id="SSF50494">
    <property type="entry name" value="Trypsin-like serine proteases"/>
    <property type="match status" value="1"/>
</dbReference>
<dbReference type="CDD" id="cd23084">
    <property type="entry name" value="cpPDZ2_DegP-like"/>
    <property type="match status" value="1"/>
</dbReference>
<keyword evidence="17" id="KW-1185">Reference proteome</keyword>
<feature type="active site" description="Charge relay system" evidence="12">
    <location>
        <position position="216"/>
    </location>
</feature>
<gene>
    <name evidence="16" type="ORF">A1QC_08965</name>
</gene>
<dbReference type="PROSITE" id="PS50106">
    <property type="entry name" value="PDZ"/>
    <property type="match status" value="2"/>
</dbReference>
<dbReference type="NCBIfam" id="TIGR02037">
    <property type="entry name" value="degP_htrA_DO"/>
    <property type="match status" value="1"/>
</dbReference>
<dbReference type="OrthoDB" id="9758917at2"/>
<feature type="signal peptide" evidence="14">
    <location>
        <begin position="1"/>
        <end position="26"/>
    </location>
</feature>
<evidence type="ECO:0000256" key="13">
    <source>
        <dbReference type="PIRSR" id="PIRSR611782-2"/>
    </source>
</evidence>
<dbReference type="SMART" id="SM00228">
    <property type="entry name" value="PDZ"/>
    <property type="match status" value="2"/>
</dbReference>
<feature type="binding site" evidence="13">
    <location>
        <position position="110"/>
    </location>
    <ligand>
        <name>substrate</name>
    </ligand>
</feature>
<dbReference type="Gene3D" id="2.40.10.120">
    <property type="match status" value="1"/>
</dbReference>
<dbReference type="Pfam" id="PF13365">
    <property type="entry name" value="Trypsin_2"/>
    <property type="match status" value="1"/>
</dbReference>
<feature type="binding site" evidence="13">
    <location>
        <begin position="271"/>
        <end position="275"/>
    </location>
    <ligand>
        <name>substrate</name>
    </ligand>
</feature>
<protein>
    <recommendedName>
        <fullName evidence="4">peptidase Do</fullName>
        <ecNumber evidence="4">3.4.21.107</ecNumber>
    </recommendedName>
    <alternativeName>
        <fullName evidence="11">Protease Do</fullName>
    </alternativeName>
</protein>
<name>A0A1E5E249_9VIBR</name>
<evidence type="ECO:0000256" key="6">
    <source>
        <dbReference type="ARBA" id="ARBA00022729"/>
    </source>
</evidence>
<evidence type="ECO:0000256" key="3">
    <source>
        <dbReference type="ARBA" id="ARBA00010541"/>
    </source>
</evidence>
<comment type="caution">
    <text evidence="16">The sequence shown here is derived from an EMBL/GenBank/DDBJ whole genome shotgun (WGS) entry which is preliminary data.</text>
</comment>
<comment type="similarity">
    <text evidence="3">Belongs to the peptidase S1C family.</text>
</comment>
<evidence type="ECO:0000256" key="7">
    <source>
        <dbReference type="ARBA" id="ARBA00022737"/>
    </source>
</evidence>
<keyword evidence="5 16" id="KW-0645">Protease</keyword>
<feature type="binding site" evidence="13">
    <location>
        <begin position="214"/>
        <end position="216"/>
    </location>
    <ligand>
        <name>substrate</name>
    </ligand>
</feature>
<dbReference type="GO" id="GO:0006515">
    <property type="term" value="P:protein quality control for misfolded or incompletely synthesized proteins"/>
    <property type="evidence" value="ECO:0007669"/>
    <property type="project" value="TreeGrafter"/>
</dbReference>
<feature type="domain" description="PDZ" evidence="15">
    <location>
        <begin position="363"/>
        <end position="449"/>
    </location>
</feature>
<evidence type="ECO:0000256" key="4">
    <source>
        <dbReference type="ARBA" id="ARBA00013035"/>
    </source>
</evidence>
<evidence type="ECO:0000256" key="8">
    <source>
        <dbReference type="ARBA" id="ARBA00022801"/>
    </source>
</evidence>
<organism evidence="16 17">
    <name type="scientific">Vibrio rumoiensis 1S-45</name>
    <dbReference type="NCBI Taxonomy" id="1188252"/>
    <lineage>
        <taxon>Bacteria</taxon>
        <taxon>Pseudomonadati</taxon>
        <taxon>Pseudomonadota</taxon>
        <taxon>Gammaproteobacteria</taxon>
        <taxon>Vibrionales</taxon>
        <taxon>Vibrionaceae</taxon>
        <taxon>Vibrio</taxon>
    </lineage>
</organism>
<evidence type="ECO:0000256" key="14">
    <source>
        <dbReference type="SAM" id="SignalP"/>
    </source>
</evidence>
<feature type="active site" description="Charge relay system" evidence="12">
    <location>
        <position position="110"/>
    </location>
</feature>
<dbReference type="PANTHER" id="PTHR22939:SF129">
    <property type="entry name" value="SERINE PROTEASE HTRA2, MITOCHONDRIAL"/>
    <property type="match status" value="1"/>
</dbReference>
<evidence type="ECO:0000256" key="1">
    <source>
        <dbReference type="ARBA" id="ARBA00001772"/>
    </source>
</evidence>
<dbReference type="InterPro" id="IPR036034">
    <property type="entry name" value="PDZ_sf"/>
</dbReference>
<evidence type="ECO:0000256" key="12">
    <source>
        <dbReference type="PIRSR" id="PIRSR611782-1"/>
    </source>
</evidence>
<dbReference type="FunFam" id="2.40.10.120:FF:000001">
    <property type="entry name" value="Periplasmic serine endoprotease DegP-like"/>
    <property type="match status" value="1"/>
</dbReference>
<dbReference type="EMBL" id="AJYK02000062">
    <property type="protein sequence ID" value="OEF25490.1"/>
    <property type="molecule type" value="Genomic_DNA"/>
</dbReference>
<evidence type="ECO:0000313" key="17">
    <source>
        <dbReference type="Proteomes" id="UP000094070"/>
    </source>
</evidence>
<keyword evidence="10" id="KW-0346">Stress response</keyword>
<dbReference type="InterPro" id="IPR001940">
    <property type="entry name" value="Peptidase_S1C"/>
</dbReference>
<reference evidence="16 17" key="1">
    <citation type="journal article" date="2012" name="Science">
        <title>Ecological populations of bacteria act as socially cohesive units of antibiotic production and resistance.</title>
        <authorList>
            <person name="Cordero O.X."/>
            <person name="Wildschutte H."/>
            <person name="Kirkup B."/>
            <person name="Proehl S."/>
            <person name="Ngo L."/>
            <person name="Hussain F."/>
            <person name="Le Roux F."/>
            <person name="Mincer T."/>
            <person name="Polz M.F."/>
        </authorList>
    </citation>
    <scope>NUCLEOTIDE SEQUENCE [LARGE SCALE GENOMIC DNA]</scope>
    <source>
        <strain evidence="16 17">1S-45</strain>
    </source>
</reference>
<dbReference type="FunFam" id="2.30.42.10:FF:000037">
    <property type="entry name" value="Periplasmic serine endoprotease DegP-like"/>
    <property type="match status" value="1"/>
</dbReference>
<evidence type="ECO:0000313" key="16">
    <source>
        <dbReference type="EMBL" id="OEF25490.1"/>
    </source>
</evidence>
<evidence type="ECO:0000256" key="10">
    <source>
        <dbReference type="ARBA" id="ARBA00023016"/>
    </source>
</evidence>
<dbReference type="PANTHER" id="PTHR22939">
    <property type="entry name" value="SERINE PROTEASE FAMILY S1C HTRA-RELATED"/>
    <property type="match status" value="1"/>
</dbReference>
<dbReference type="Proteomes" id="UP000094070">
    <property type="component" value="Unassembled WGS sequence"/>
</dbReference>
<evidence type="ECO:0000256" key="2">
    <source>
        <dbReference type="ARBA" id="ARBA00004196"/>
    </source>
</evidence>
<sequence>MKGPLLVLSAVSLSLSAILTPVSASATIPNSVNGQEMPSLAPMLAKVTPAVVTVSVEGKKTSNAQSIPEQFRYFFGPDIPVQSLPERQFKGLGSGVIIDAKNGYIVTNYHVINDADKIQVTLSDKREFNATLIGGDKLSDIALIKLDKKISGLTQATLADSDHLRVGDFAVAIGNPFGLGQTVTSGIISALGRSGLNIENFENFIQTDAAINTGNSGGALVNLNGELVGINTAILGPNGGNVGIGFAIPSNMVKNLTEQIIEFGEVKRGILGVQGGEITPDLAEAMGYSSSKGAFVSQVMPDSAAEKAGLKAGDVITSINGKEIATFGELRAKIATIGAGKEVELGLLRDGKAITADVTLGEMQQLQASAEELHPGLEGAQFSNTNSSDAISGIKITDVAKGSPAESYQLKQDDIIIGVNRTRVKNLAQMKKVLEHKTNILALNIQRGDRTIYLVVK</sequence>
<feature type="active site" description="Charge relay system" evidence="12">
    <location>
        <position position="140"/>
    </location>
</feature>
<evidence type="ECO:0000256" key="11">
    <source>
        <dbReference type="ARBA" id="ARBA00032850"/>
    </source>
</evidence>
<evidence type="ECO:0000259" key="15">
    <source>
        <dbReference type="PROSITE" id="PS50106"/>
    </source>
</evidence>
<feature type="domain" description="PDZ" evidence="15">
    <location>
        <begin position="260"/>
        <end position="351"/>
    </location>
</feature>
<keyword evidence="8" id="KW-0378">Hydrolase</keyword>
<evidence type="ECO:0000256" key="9">
    <source>
        <dbReference type="ARBA" id="ARBA00022825"/>
    </source>
</evidence>
<dbReference type="CDD" id="cd10839">
    <property type="entry name" value="cpPDZ1_DegP-like"/>
    <property type="match status" value="1"/>
</dbReference>
<feature type="binding site" evidence="13">
    <location>
        <position position="140"/>
    </location>
    <ligand>
        <name>substrate</name>
    </ligand>
</feature>
<dbReference type="RefSeq" id="WP_017024947.1">
    <property type="nucleotide sequence ID" value="NZ_AJYK02000062.1"/>
</dbReference>
<dbReference type="Gene3D" id="2.30.42.10">
    <property type="match status" value="2"/>
</dbReference>
<feature type="binding site" evidence="13">
    <location>
        <position position="57"/>
    </location>
    <ligand>
        <name>substrate</name>
    </ligand>
</feature>
<dbReference type="GO" id="GO:0042597">
    <property type="term" value="C:periplasmic space"/>
    <property type="evidence" value="ECO:0007669"/>
    <property type="project" value="TreeGrafter"/>
</dbReference>
<dbReference type="InterPro" id="IPR009003">
    <property type="entry name" value="Peptidase_S1_PA"/>
</dbReference>
<dbReference type="FunFam" id="2.40.10.10:FF:000001">
    <property type="entry name" value="Periplasmic serine protease DegS"/>
    <property type="match status" value="1"/>
</dbReference>
<comment type="subcellular location">
    <subcellularLocation>
        <location evidence="2">Cell envelope</location>
    </subcellularLocation>
</comment>
<dbReference type="SUPFAM" id="SSF50156">
    <property type="entry name" value="PDZ domain-like"/>
    <property type="match status" value="2"/>
</dbReference>
<dbReference type="GO" id="GO:0004252">
    <property type="term" value="F:serine-type endopeptidase activity"/>
    <property type="evidence" value="ECO:0007669"/>
    <property type="project" value="InterPro"/>
</dbReference>